<dbReference type="GO" id="GO:0005886">
    <property type="term" value="C:plasma membrane"/>
    <property type="evidence" value="ECO:0007669"/>
    <property type="project" value="UniProtKB-SubCell"/>
</dbReference>
<dbReference type="OrthoDB" id="9783652at2"/>
<dbReference type="EMBL" id="QYUO01000002">
    <property type="protein sequence ID" value="RJF95876.1"/>
    <property type="molecule type" value="Genomic_DNA"/>
</dbReference>
<dbReference type="GO" id="GO:0071555">
    <property type="term" value="P:cell wall organization"/>
    <property type="evidence" value="ECO:0007669"/>
    <property type="project" value="TreeGrafter"/>
</dbReference>
<feature type="transmembrane region" description="Helical" evidence="8">
    <location>
        <begin position="15"/>
        <end position="35"/>
    </location>
</feature>
<organism evidence="9 10">
    <name type="scientific">Noviherbaspirillum saxi</name>
    <dbReference type="NCBI Taxonomy" id="2320863"/>
    <lineage>
        <taxon>Bacteria</taxon>
        <taxon>Pseudomonadati</taxon>
        <taxon>Pseudomonadota</taxon>
        <taxon>Betaproteobacteria</taxon>
        <taxon>Burkholderiales</taxon>
        <taxon>Oxalobacteraceae</taxon>
        <taxon>Noviherbaspirillum</taxon>
    </lineage>
</organism>
<comment type="cofactor">
    <cofactor evidence="7">
        <name>Mg(2+)</name>
        <dbReference type="ChEBI" id="CHEBI:18420"/>
    </cofactor>
</comment>
<dbReference type="GO" id="GO:0046872">
    <property type="term" value="F:metal ion binding"/>
    <property type="evidence" value="ECO:0007669"/>
    <property type="project" value="UniProtKB-KW"/>
</dbReference>
<keyword evidence="7" id="KW-0479">Metal-binding</keyword>
<proteinExistence type="predicted"/>
<evidence type="ECO:0000313" key="10">
    <source>
        <dbReference type="Proteomes" id="UP000265955"/>
    </source>
</evidence>
<dbReference type="RefSeq" id="WP_119771023.1">
    <property type="nucleotide sequence ID" value="NZ_QYUO01000002.1"/>
</dbReference>
<evidence type="ECO:0000256" key="1">
    <source>
        <dbReference type="ARBA" id="ARBA00004651"/>
    </source>
</evidence>
<dbReference type="GO" id="GO:0009103">
    <property type="term" value="P:lipopolysaccharide biosynthetic process"/>
    <property type="evidence" value="ECO:0007669"/>
    <property type="project" value="TreeGrafter"/>
</dbReference>
<accession>A0A3A3G386</accession>
<evidence type="ECO:0000256" key="6">
    <source>
        <dbReference type="ARBA" id="ARBA00023136"/>
    </source>
</evidence>
<feature type="transmembrane region" description="Helical" evidence="8">
    <location>
        <begin position="237"/>
        <end position="255"/>
    </location>
</feature>
<dbReference type="PANTHER" id="PTHR22926">
    <property type="entry name" value="PHOSPHO-N-ACETYLMURAMOYL-PENTAPEPTIDE-TRANSFERASE"/>
    <property type="match status" value="1"/>
</dbReference>
<keyword evidence="4 8" id="KW-0812">Transmembrane</keyword>
<comment type="caution">
    <text evidence="9">The sequence shown here is derived from an EMBL/GenBank/DDBJ whole genome shotgun (WGS) entry which is preliminary data.</text>
</comment>
<keyword evidence="5 8" id="KW-1133">Transmembrane helix</keyword>
<feature type="transmembrane region" description="Helical" evidence="8">
    <location>
        <begin position="123"/>
        <end position="142"/>
    </location>
</feature>
<evidence type="ECO:0000256" key="8">
    <source>
        <dbReference type="SAM" id="Phobius"/>
    </source>
</evidence>
<keyword evidence="6 8" id="KW-0472">Membrane</keyword>
<feature type="binding site" evidence="7">
    <location>
        <position position="236"/>
    </location>
    <ligand>
        <name>Mg(2+)</name>
        <dbReference type="ChEBI" id="CHEBI:18420"/>
    </ligand>
</feature>
<gene>
    <name evidence="9" type="ORF">D3871_21155</name>
</gene>
<sequence>MFFSHRDLIAASSDMAAMAMVALIASFIASMLIVCTERWHQALSLDQEMSGAQKFHKKPVPRIGGLALLAGILVVIAYAEWRPSNGHVSGEWKVYLLLVLAAMPAFISGLLEDLTKGISVRCRLLGTFASGLIACWLVGASLPRLDIWGIDLLFGLTPVAVLATAFAVAGVSNSINIIDGFNGLAGITGVIILTGLGFIAGQAGDVFVAKLAIVGIGVTIGFLLVNYPTGRIFLGDGGAYLLGFWIAEVAVLTIARNPSINAWQILAVCAYPVIEVIYSIYRKKVIRKMNPGVPDRLHFHMLVYRRFICQLLPGDGRRSWVRNAMVTCAVVSWTAPLTFIAVYYGDTILRAMGILAIQLFAYLAFYVRLVRGHWCFNPAVGFGLLPERRTKSH</sequence>
<reference evidence="10" key="1">
    <citation type="submission" date="2018-09" db="EMBL/GenBank/DDBJ databases">
        <authorList>
            <person name="Zhu H."/>
        </authorList>
    </citation>
    <scope>NUCLEOTIDE SEQUENCE [LARGE SCALE GENOMIC DNA]</scope>
    <source>
        <strain evidence="10">K1R23-30</strain>
    </source>
</reference>
<feature type="transmembrane region" description="Helical" evidence="8">
    <location>
        <begin position="320"/>
        <end position="342"/>
    </location>
</feature>
<feature type="binding site" evidence="7">
    <location>
        <position position="176"/>
    </location>
    <ligand>
        <name>Mg(2+)</name>
        <dbReference type="ChEBI" id="CHEBI:18420"/>
    </ligand>
</feature>
<evidence type="ECO:0000256" key="3">
    <source>
        <dbReference type="ARBA" id="ARBA00022679"/>
    </source>
</evidence>
<evidence type="ECO:0000256" key="4">
    <source>
        <dbReference type="ARBA" id="ARBA00022692"/>
    </source>
</evidence>
<dbReference type="PANTHER" id="PTHR22926:SF3">
    <property type="entry name" value="UNDECAPRENYL-PHOSPHATE ALPHA-N-ACETYLGLUCOSAMINYL 1-PHOSPHATE TRANSFERASE"/>
    <property type="match status" value="1"/>
</dbReference>
<keyword evidence="7" id="KW-0460">Magnesium</keyword>
<dbReference type="GO" id="GO:0016780">
    <property type="term" value="F:phosphotransferase activity, for other substituted phosphate groups"/>
    <property type="evidence" value="ECO:0007669"/>
    <property type="project" value="InterPro"/>
</dbReference>
<evidence type="ECO:0000256" key="5">
    <source>
        <dbReference type="ARBA" id="ARBA00022989"/>
    </source>
</evidence>
<dbReference type="GO" id="GO:0044038">
    <property type="term" value="P:cell wall macromolecule biosynthetic process"/>
    <property type="evidence" value="ECO:0007669"/>
    <property type="project" value="TreeGrafter"/>
</dbReference>
<keyword evidence="2" id="KW-1003">Cell membrane</keyword>
<evidence type="ECO:0000256" key="7">
    <source>
        <dbReference type="PIRSR" id="PIRSR600715-1"/>
    </source>
</evidence>
<feature type="transmembrane region" description="Helical" evidence="8">
    <location>
        <begin position="261"/>
        <end position="281"/>
    </location>
</feature>
<evidence type="ECO:0000313" key="9">
    <source>
        <dbReference type="EMBL" id="RJF95876.1"/>
    </source>
</evidence>
<feature type="transmembrane region" description="Helical" evidence="8">
    <location>
        <begin position="148"/>
        <end position="169"/>
    </location>
</feature>
<comment type="subcellular location">
    <subcellularLocation>
        <location evidence="1">Cell membrane</location>
        <topology evidence="1">Multi-pass membrane protein</topology>
    </subcellularLocation>
</comment>
<feature type="transmembrane region" description="Helical" evidence="8">
    <location>
        <begin position="93"/>
        <end position="111"/>
    </location>
</feature>
<feature type="transmembrane region" description="Helical" evidence="8">
    <location>
        <begin position="181"/>
        <end position="200"/>
    </location>
</feature>
<dbReference type="AlphaFoldDB" id="A0A3A3G386"/>
<dbReference type="Proteomes" id="UP000265955">
    <property type="component" value="Unassembled WGS sequence"/>
</dbReference>
<name>A0A3A3G386_9BURK</name>
<feature type="transmembrane region" description="Helical" evidence="8">
    <location>
        <begin position="348"/>
        <end position="367"/>
    </location>
</feature>
<feature type="transmembrane region" description="Helical" evidence="8">
    <location>
        <begin position="63"/>
        <end position="81"/>
    </location>
</feature>
<keyword evidence="10" id="KW-1185">Reference proteome</keyword>
<feature type="transmembrane region" description="Helical" evidence="8">
    <location>
        <begin position="206"/>
        <end position="225"/>
    </location>
</feature>
<protein>
    <submittedName>
        <fullName evidence="9">Glycosyl transferase 4 family protein</fullName>
    </submittedName>
</protein>
<evidence type="ECO:0000256" key="2">
    <source>
        <dbReference type="ARBA" id="ARBA00022475"/>
    </source>
</evidence>
<dbReference type="Pfam" id="PF00953">
    <property type="entry name" value="Glycos_transf_4"/>
    <property type="match status" value="1"/>
</dbReference>
<dbReference type="CDD" id="cd06912">
    <property type="entry name" value="GT_MraY_like"/>
    <property type="match status" value="1"/>
</dbReference>
<dbReference type="InterPro" id="IPR000715">
    <property type="entry name" value="Glycosyl_transferase_4"/>
</dbReference>
<keyword evidence="3 9" id="KW-0808">Transferase</keyword>